<dbReference type="AlphaFoldDB" id="A0A9C7Q3U9"/>
<reference evidence="4" key="1">
    <citation type="journal article" date="2022" name="Proc. Natl. Acad. Sci. U.S.A.">
        <title>Life cycle and functional genomics of the unicellular red alga Galdieria for elucidating algal and plant evolution and industrial use.</title>
        <authorList>
            <person name="Hirooka S."/>
            <person name="Itabashi T."/>
            <person name="Ichinose T.M."/>
            <person name="Onuma R."/>
            <person name="Fujiwara T."/>
            <person name="Yamashita S."/>
            <person name="Jong L.W."/>
            <person name="Tomita R."/>
            <person name="Iwane A.H."/>
            <person name="Miyagishima S.Y."/>
        </authorList>
    </citation>
    <scope>NUCLEOTIDE SEQUENCE</scope>
    <source>
        <strain evidence="4">NBRC 102759</strain>
    </source>
</reference>
<keyword evidence="1" id="KW-0378">Hydrolase</keyword>
<dbReference type="Proteomes" id="UP001061958">
    <property type="component" value="Unassembled WGS sequence"/>
</dbReference>
<dbReference type="Pfam" id="PF24931">
    <property type="entry name" value="ACT_ACR9_3rd"/>
    <property type="match status" value="1"/>
</dbReference>
<organism evidence="4 5">
    <name type="scientific">Galdieria partita</name>
    <dbReference type="NCBI Taxonomy" id="83374"/>
    <lineage>
        <taxon>Eukaryota</taxon>
        <taxon>Rhodophyta</taxon>
        <taxon>Bangiophyceae</taxon>
        <taxon>Galdieriales</taxon>
        <taxon>Galdieriaceae</taxon>
        <taxon>Galdieria</taxon>
    </lineage>
</organism>
<keyword evidence="5" id="KW-1185">Reference proteome</keyword>
<feature type="domain" description="ACT" evidence="3">
    <location>
        <begin position="92"/>
        <end position="170"/>
    </location>
</feature>
<protein>
    <recommendedName>
        <fullName evidence="3">ACT domain-containing protein</fullName>
    </recommendedName>
</protein>
<dbReference type="PANTHER" id="PTHR47320">
    <property type="entry name" value="BIFUNCTIONAL URIDYLYLTRANSFERASE/URIDYLYL-REMOVING ENZYME"/>
    <property type="match status" value="1"/>
</dbReference>
<reference evidence="4" key="2">
    <citation type="submission" date="2022-01" db="EMBL/GenBank/DDBJ databases">
        <authorList>
            <person name="Hirooka S."/>
            <person name="Miyagishima S.Y."/>
        </authorList>
    </citation>
    <scope>NUCLEOTIDE SEQUENCE</scope>
    <source>
        <strain evidence="4">NBRC 102759</strain>
    </source>
</reference>
<accession>A0A9C7Q3U9</accession>
<dbReference type="OrthoDB" id="496180at2759"/>
<keyword evidence="2" id="KW-0732">Signal</keyword>
<dbReference type="CDD" id="cd04873">
    <property type="entry name" value="ACT_UUR-ACR-like"/>
    <property type="match status" value="1"/>
</dbReference>
<dbReference type="InterPro" id="IPR010043">
    <property type="entry name" value="UTase/UR"/>
</dbReference>
<gene>
    <name evidence="4" type="ORF">GpartN1_g7151.t1</name>
</gene>
<name>A0A9C7Q3U9_9RHOD</name>
<proteinExistence type="predicted"/>
<dbReference type="GO" id="GO:0008773">
    <property type="term" value="F:[protein-PII] uridylyltransferase activity"/>
    <property type="evidence" value="ECO:0007669"/>
    <property type="project" value="InterPro"/>
</dbReference>
<dbReference type="GO" id="GO:0016787">
    <property type="term" value="F:hydrolase activity"/>
    <property type="evidence" value="ECO:0007669"/>
    <property type="project" value="UniProtKB-KW"/>
</dbReference>
<evidence type="ECO:0000256" key="2">
    <source>
        <dbReference type="SAM" id="SignalP"/>
    </source>
</evidence>
<evidence type="ECO:0000313" key="5">
    <source>
        <dbReference type="Proteomes" id="UP001061958"/>
    </source>
</evidence>
<dbReference type="InterPro" id="IPR002912">
    <property type="entry name" value="ACT_dom"/>
</dbReference>
<dbReference type="PANTHER" id="PTHR47320:SF1">
    <property type="entry name" value="BIFUNCTIONAL URIDYLYLTRANSFERASE_URIDYLYL-REMOVING ENZYME"/>
    <property type="match status" value="1"/>
</dbReference>
<evidence type="ECO:0000256" key="1">
    <source>
        <dbReference type="ARBA" id="ARBA00022801"/>
    </source>
</evidence>
<dbReference type="SUPFAM" id="SSF55021">
    <property type="entry name" value="ACT-like"/>
    <property type="match status" value="1"/>
</dbReference>
<evidence type="ECO:0000313" key="4">
    <source>
        <dbReference type="EMBL" id="GJQ15360.1"/>
    </source>
</evidence>
<dbReference type="InterPro" id="IPR045865">
    <property type="entry name" value="ACT-like_dom_sf"/>
</dbReference>
<dbReference type="EMBL" id="BQMJ01000068">
    <property type="protein sequence ID" value="GJQ15360.1"/>
    <property type="molecule type" value="Genomic_DNA"/>
</dbReference>
<comment type="caution">
    <text evidence="4">The sequence shown here is derived from an EMBL/GenBank/DDBJ whole genome shotgun (WGS) entry which is preliminary data.</text>
</comment>
<evidence type="ECO:0000259" key="3">
    <source>
        <dbReference type="PROSITE" id="PS51671"/>
    </source>
</evidence>
<dbReference type="PROSITE" id="PS51671">
    <property type="entry name" value="ACT"/>
    <property type="match status" value="1"/>
</dbReference>
<sequence length="289" mass="32272">MALLFVSLFGLKPSFQLSCFQKEKQYSFRLGPCKYGCLSTKPSNTCQVNRIFACIDVPFKKTSGGTDTLYQKADVLETKVVVDNEKDFYHSIISVRCKDRPGLLKDLTHCLETAGITVERVLAKTENQLVLDTFFVTDGGSKIAEEDFEKIEYAIIQMLESNHSSNIKMNWVPLAGKKVYLQNRNKYVDHERGVAVVTDNSSSPLYTTVTLTAPNVPGIVSQFLANLAYLELNVSFASLACVSSQGSTRQDVFHVTNMEGKQLDEATCNEIVNMAYFMLSSPQVEEDSY</sequence>
<feature type="chain" id="PRO_5039615300" description="ACT domain-containing protein" evidence="2">
    <location>
        <begin position="17"/>
        <end position="289"/>
    </location>
</feature>
<feature type="signal peptide" evidence="2">
    <location>
        <begin position="1"/>
        <end position="16"/>
    </location>
</feature>